<dbReference type="InterPro" id="IPR011701">
    <property type="entry name" value="MFS"/>
</dbReference>
<dbReference type="Proteomes" id="UP000190965">
    <property type="component" value="Unassembled WGS sequence"/>
</dbReference>
<dbReference type="AlphaFoldDB" id="A0A1T2Y209"/>
<dbReference type="InterPro" id="IPR050189">
    <property type="entry name" value="MFS_Efflux_Transporters"/>
</dbReference>
<evidence type="ECO:0000256" key="1">
    <source>
        <dbReference type="ARBA" id="ARBA00004651"/>
    </source>
</evidence>
<dbReference type="GO" id="GO:0022857">
    <property type="term" value="F:transmembrane transporter activity"/>
    <property type="evidence" value="ECO:0007669"/>
    <property type="project" value="InterPro"/>
</dbReference>
<organism evidence="8 9">
    <name type="scientific">Pseudomonas fluorescens</name>
    <dbReference type="NCBI Taxonomy" id="294"/>
    <lineage>
        <taxon>Bacteria</taxon>
        <taxon>Pseudomonadati</taxon>
        <taxon>Pseudomonadota</taxon>
        <taxon>Gammaproteobacteria</taxon>
        <taxon>Pseudomonadales</taxon>
        <taxon>Pseudomonadaceae</taxon>
        <taxon>Pseudomonas</taxon>
    </lineage>
</organism>
<feature type="transmembrane region" description="Helical" evidence="6">
    <location>
        <begin position="357"/>
        <end position="381"/>
    </location>
</feature>
<dbReference type="EMBL" id="MSDF01000052">
    <property type="protein sequence ID" value="OPA86086.1"/>
    <property type="molecule type" value="Genomic_DNA"/>
</dbReference>
<evidence type="ECO:0000256" key="2">
    <source>
        <dbReference type="ARBA" id="ARBA00022475"/>
    </source>
</evidence>
<comment type="subcellular location">
    <subcellularLocation>
        <location evidence="1">Cell membrane</location>
        <topology evidence="1">Multi-pass membrane protein</topology>
    </subcellularLocation>
</comment>
<name>A0A1T2Y209_PSEFL</name>
<dbReference type="PANTHER" id="PTHR43124">
    <property type="entry name" value="PURINE EFFLUX PUMP PBUE"/>
    <property type="match status" value="1"/>
</dbReference>
<keyword evidence="5 6" id="KW-0472">Membrane</keyword>
<feature type="transmembrane region" description="Helical" evidence="6">
    <location>
        <begin position="92"/>
        <end position="117"/>
    </location>
</feature>
<feature type="transmembrane region" description="Helical" evidence="6">
    <location>
        <begin position="66"/>
        <end position="86"/>
    </location>
</feature>
<accession>A0A1T2Y209</accession>
<feature type="transmembrane region" description="Helical" evidence="6">
    <location>
        <begin position="124"/>
        <end position="146"/>
    </location>
</feature>
<evidence type="ECO:0000259" key="7">
    <source>
        <dbReference type="PROSITE" id="PS50850"/>
    </source>
</evidence>
<dbReference type="PROSITE" id="PS50850">
    <property type="entry name" value="MFS"/>
    <property type="match status" value="1"/>
</dbReference>
<feature type="transmembrane region" description="Helical" evidence="6">
    <location>
        <begin position="243"/>
        <end position="262"/>
    </location>
</feature>
<feature type="domain" description="Major facilitator superfamily (MFS) profile" evidence="7">
    <location>
        <begin position="1"/>
        <end position="386"/>
    </location>
</feature>
<reference evidence="8 9" key="1">
    <citation type="submission" date="2016-12" db="EMBL/GenBank/DDBJ databases">
        <title>Draft genome sequences of seven strains of Pseudomonas fluorescens that produce 4-formylaminooxyvinylglycine.</title>
        <authorList>
            <person name="Okrent R.A."/>
            <person name="Manning V.A."/>
            <person name="Trippe K.M."/>
        </authorList>
    </citation>
    <scope>NUCLEOTIDE SEQUENCE [LARGE SCALE GENOMIC DNA]</scope>
    <source>
        <strain evidence="8 9">P5A</strain>
    </source>
</reference>
<keyword evidence="3 6" id="KW-0812">Transmembrane</keyword>
<keyword evidence="4 6" id="KW-1133">Transmembrane helix</keyword>
<evidence type="ECO:0000256" key="6">
    <source>
        <dbReference type="SAM" id="Phobius"/>
    </source>
</evidence>
<feature type="transmembrane region" description="Helical" evidence="6">
    <location>
        <begin position="152"/>
        <end position="174"/>
    </location>
</feature>
<proteinExistence type="predicted"/>
<dbReference type="SUPFAM" id="SSF103473">
    <property type="entry name" value="MFS general substrate transporter"/>
    <property type="match status" value="1"/>
</dbReference>
<feature type="transmembrane region" description="Helical" evidence="6">
    <location>
        <begin position="269"/>
        <end position="288"/>
    </location>
</feature>
<evidence type="ECO:0000256" key="5">
    <source>
        <dbReference type="ARBA" id="ARBA00023136"/>
    </source>
</evidence>
<protein>
    <recommendedName>
        <fullName evidence="7">Major facilitator superfamily (MFS) profile domain-containing protein</fullName>
    </recommendedName>
</protein>
<evidence type="ECO:0000256" key="4">
    <source>
        <dbReference type="ARBA" id="ARBA00022989"/>
    </source>
</evidence>
<feature type="transmembrane region" description="Helical" evidence="6">
    <location>
        <begin position="329"/>
        <end position="345"/>
    </location>
</feature>
<dbReference type="Pfam" id="PF07690">
    <property type="entry name" value="MFS_1"/>
    <property type="match status" value="1"/>
</dbReference>
<sequence>MFALLGASCLLVSMDRRIFWVFASGIRHDLGLTHTQVQMASEAVQLGLGVASLGAGYLVRIANRKGLAITGLLMASLATSATAYVLDFQSMFAVRLVVGAGVALHCLAILTIGINCFPRHRANVVAAVIFFMGAGALIGVNLGTIIGEVTDWQGTLIAFGLAGLPLAIAIFVFVKPWFSEAVLPQRWNIQPVQPPPASSIWSRRVLLLGLMTVLLSLCVSSFRDNYLFHIREEGGFSWQFGQLAVSAYGFGNLFAFYGASVLRRYGARSALIASFALTGILSFCIFTMSWEYTFAHVTLSILLGIALGGIATVSLLLQMIDSVVAAQRPPVMGLFFTCLITPTILSNNLCQIAEQAMGYAVAGLVLMSGSALIAAALATQLPARQRTLRRT</sequence>
<dbReference type="InterPro" id="IPR036259">
    <property type="entry name" value="MFS_trans_sf"/>
</dbReference>
<feature type="transmembrane region" description="Helical" evidence="6">
    <location>
        <begin position="205"/>
        <end position="223"/>
    </location>
</feature>
<dbReference type="GO" id="GO:0005886">
    <property type="term" value="C:plasma membrane"/>
    <property type="evidence" value="ECO:0007669"/>
    <property type="project" value="UniProtKB-SubCell"/>
</dbReference>
<comment type="caution">
    <text evidence="8">The sequence shown here is derived from an EMBL/GenBank/DDBJ whole genome shotgun (WGS) entry which is preliminary data.</text>
</comment>
<feature type="transmembrane region" description="Helical" evidence="6">
    <location>
        <begin position="39"/>
        <end position="59"/>
    </location>
</feature>
<feature type="transmembrane region" description="Helical" evidence="6">
    <location>
        <begin position="294"/>
        <end position="317"/>
    </location>
</feature>
<evidence type="ECO:0000313" key="9">
    <source>
        <dbReference type="Proteomes" id="UP000190965"/>
    </source>
</evidence>
<keyword evidence="2" id="KW-1003">Cell membrane</keyword>
<dbReference type="Gene3D" id="1.20.1250.20">
    <property type="entry name" value="MFS general substrate transporter like domains"/>
    <property type="match status" value="1"/>
</dbReference>
<evidence type="ECO:0000256" key="3">
    <source>
        <dbReference type="ARBA" id="ARBA00022692"/>
    </source>
</evidence>
<dbReference type="InterPro" id="IPR020846">
    <property type="entry name" value="MFS_dom"/>
</dbReference>
<evidence type="ECO:0000313" key="8">
    <source>
        <dbReference type="EMBL" id="OPA86086.1"/>
    </source>
</evidence>
<dbReference type="PANTHER" id="PTHR43124:SF3">
    <property type="entry name" value="CHLORAMPHENICOL EFFLUX PUMP RV0191"/>
    <property type="match status" value="1"/>
</dbReference>
<gene>
    <name evidence="8" type="ORF">BFW87_25370</name>
</gene>